<dbReference type="InterPro" id="IPR032466">
    <property type="entry name" value="Metal_Hydrolase"/>
</dbReference>
<dbReference type="Gene3D" id="2.30.40.10">
    <property type="entry name" value="Urease, subunit C, domain 1"/>
    <property type="match status" value="1"/>
</dbReference>
<keyword evidence="4 5" id="KW-0119">Carbohydrate metabolism</keyword>
<dbReference type="OrthoDB" id="9776488at2"/>
<feature type="binding site" evidence="7">
    <location>
        <position position="252"/>
    </location>
    <ligand>
        <name>substrate</name>
    </ligand>
</feature>
<dbReference type="Pfam" id="PF01979">
    <property type="entry name" value="Amidohydro_1"/>
    <property type="match status" value="1"/>
</dbReference>
<dbReference type="GO" id="GO:0006046">
    <property type="term" value="P:N-acetylglucosamine catabolic process"/>
    <property type="evidence" value="ECO:0007669"/>
    <property type="project" value="TreeGrafter"/>
</dbReference>
<dbReference type="RefSeq" id="WP_141849513.1">
    <property type="nucleotide sequence ID" value="NZ_BAAAPR010000015.1"/>
</dbReference>
<feature type="domain" description="Amidohydrolase-related" evidence="9">
    <location>
        <begin position="67"/>
        <end position="408"/>
    </location>
</feature>
<organism evidence="10 11">
    <name type="scientific">Lapillicoccus jejuensis</name>
    <dbReference type="NCBI Taxonomy" id="402171"/>
    <lineage>
        <taxon>Bacteria</taxon>
        <taxon>Bacillati</taxon>
        <taxon>Actinomycetota</taxon>
        <taxon>Actinomycetes</taxon>
        <taxon>Micrococcales</taxon>
        <taxon>Intrasporangiaceae</taxon>
        <taxon>Lapillicoccus</taxon>
    </lineage>
</organism>
<dbReference type="Gene3D" id="3.20.20.140">
    <property type="entry name" value="Metal-dependent hydrolases"/>
    <property type="match status" value="1"/>
</dbReference>
<sequence length="409" mass="41135">MSSDATSRPTDDRRTALTGRVVAPEGVVADGVVVVEGERVLWAGAARDLPADLAGGATPDGWAPGRTLLPGLVDTHCHGGAGGEFGPDPEGVRRAARHHRRAGSTTLLASLVSAPRQVLLDGMAACAPLVADGELAGVHLEGPFLSTARRGAQNPAALVDPDPSLVEALVGAARDGGAEGAFRQMTWAPELPGGDVLPRVLAELGVVPALGHTDSDVDTAVAALRTAREVAPYGGRPLVTHVFNGMAPMHHRTPGPVAACLGRAAAGDAVLEVIGDGVHLAAGTVRMLFEVVGPHGLHLVTDAMAASGMPEGDYTLGGQDVVVADGTARLAADGSIAGGVATLLDVLRFAVQQAGVPLVDAVTAASATPAASLGLDGVGRLGPGMAADVLVVDDDLQRVAVMSHGEWVA</sequence>
<feature type="binding site" evidence="7">
    <location>
        <begin position="336"/>
        <end position="338"/>
    </location>
    <ligand>
        <name>substrate</name>
    </ligand>
</feature>
<dbReference type="AlphaFoldDB" id="A0A542E4L8"/>
<comment type="cofactor">
    <cofactor evidence="8">
        <name>a divalent metal cation</name>
        <dbReference type="ChEBI" id="CHEBI:60240"/>
    </cofactor>
    <text evidence="8">Binds 1 divalent metal cation per subunit.</text>
</comment>
<dbReference type="GO" id="GO:0008448">
    <property type="term" value="F:N-acetylglucosamine-6-phosphate deacetylase activity"/>
    <property type="evidence" value="ECO:0007669"/>
    <property type="project" value="InterPro"/>
</dbReference>
<evidence type="ECO:0000256" key="7">
    <source>
        <dbReference type="PIRSR" id="PIRSR038994-2"/>
    </source>
</evidence>
<evidence type="ECO:0000256" key="3">
    <source>
        <dbReference type="ARBA" id="ARBA00022801"/>
    </source>
</evidence>
<reference evidence="10 11" key="1">
    <citation type="submission" date="2019-06" db="EMBL/GenBank/DDBJ databases">
        <title>Sequencing the genomes of 1000 actinobacteria strains.</title>
        <authorList>
            <person name="Klenk H.-P."/>
        </authorList>
    </citation>
    <scope>NUCLEOTIDE SEQUENCE [LARGE SCALE GENOMIC DNA]</scope>
    <source>
        <strain evidence="10 11">DSM 18607</strain>
    </source>
</reference>
<comment type="similarity">
    <text evidence="1 5">Belongs to the metallo-dependent hydrolases superfamily. NagA family.</text>
</comment>
<dbReference type="SUPFAM" id="SSF51338">
    <property type="entry name" value="Composite domain of metallo-dependent hydrolases"/>
    <property type="match status" value="1"/>
</dbReference>
<dbReference type="PIRSF" id="PIRSF038994">
    <property type="entry name" value="NagA"/>
    <property type="match status" value="1"/>
</dbReference>
<accession>A0A542E4L8</accession>
<protein>
    <submittedName>
        <fullName evidence="10">N-acetylglucosamine 6-phosphate deacetylase</fullName>
    </submittedName>
</protein>
<dbReference type="EMBL" id="VFMN01000001">
    <property type="protein sequence ID" value="TQJ10265.1"/>
    <property type="molecule type" value="Genomic_DNA"/>
</dbReference>
<feature type="binding site" evidence="7">
    <location>
        <position position="279"/>
    </location>
    <ligand>
        <name>substrate</name>
    </ligand>
</feature>
<evidence type="ECO:0000256" key="5">
    <source>
        <dbReference type="PIRNR" id="PIRNR038994"/>
    </source>
</evidence>
<evidence type="ECO:0000259" key="9">
    <source>
        <dbReference type="Pfam" id="PF01979"/>
    </source>
</evidence>
<feature type="binding site" evidence="8">
    <location>
        <position position="141"/>
    </location>
    <ligand>
        <name>Zn(2+)</name>
        <dbReference type="ChEBI" id="CHEBI:29105"/>
    </ligand>
</feature>
<dbReference type="InterPro" id="IPR011059">
    <property type="entry name" value="Metal-dep_hydrolase_composite"/>
</dbReference>
<comment type="caution">
    <text evidence="10">The sequence shown here is derived from an EMBL/GenBank/DDBJ whole genome shotgun (WGS) entry which is preliminary data.</text>
</comment>
<evidence type="ECO:0000256" key="4">
    <source>
        <dbReference type="ARBA" id="ARBA00023277"/>
    </source>
</evidence>
<dbReference type="InterPro" id="IPR003764">
    <property type="entry name" value="GlcNAc_6-P_deAcase"/>
</dbReference>
<evidence type="ECO:0000313" key="11">
    <source>
        <dbReference type="Proteomes" id="UP000317893"/>
    </source>
</evidence>
<feature type="active site" description="Proton donor/acceptor" evidence="6">
    <location>
        <position position="302"/>
    </location>
</feature>
<dbReference type="PANTHER" id="PTHR11113:SF14">
    <property type="entry name" value="N-ACETYLGLUCOSAMINE-6-PHOSPHATE DEACETYLASE"/>
    <property type="match status" value="1"/>
</dbReference>
<evidence type="ECO:0000256" key="8">
    <source>
        <dbReference type="PIRSR" id="PIRSR038994-3"/>
    </source>
</evidence>
<feature type="binding site" evidence="8">
    <location>
        <position position="212"/>
    </location>
    <ligand>
        <name>Zn(2+)</name>
        <dbReference type="ChEBI" id="CHEBI:29105"/>
    </ligand>
</feature>
<gene>
    <name evidence="10" type="ORF">FB458_3385</name>
</gene>
<dbReference type="Proteomes" id="UP000317893">
    <property type="component" value="Unassembled WGS sequence"/>
</dbReference>
<feature type="binding site" evidence="7">
    <location>
        <begin position="244"/>
        <end position="245"/>
    </location>
    <ligand>
        <name>substrate</name>
    </ligand>
</feature>
<feature type="binding site" evidence="7">
    <location>
        <position position="152"/>
    </location>
    <ligand>
        <name>substrate</name>
    </ligand>
</feature>
<name>A0A542E4L8_9MICO</name>
<evidence type="ECO:0000256" key="1">
    <source>
        <dbReference type="ARBA" id="ARBA00010716"/>
    </source>
</evidence>
<evidence type="ECO:0000256" key="6">
    <source>
        <dbReference type="PIRSR" id="PIRSR038994-1"/>
    </source>
</evidence>
<dbReference type="InterPro" id="IPR006680">
    <property type="entry name" value="Amidohydro-rel"/>
</dbReference>
<keyword evidence="3 5" id="KW-0378">Hydrolase</keyword>
<keyword evidence="11" id="KW-1185">Reference proteome</keyword>
<dbReference type="PANTHER" id="PTHR11113">
    <property type="entry name" value="N-ACETYLGLUCOSAMINE-6-PHOSPHATE DEACETYLASE"/>
    <property type="match status" value="1"/>
</dbReference>
<evidence type="ECO:0000256" key="2">
    <source>
        <dbReference type="ARBA" id="ARBA00022723"/>
    </source>
</evidence>
<dbReference type="GO" id="GO:0046872">
    <property type="term" value="F:metal ion binding"/>
    <property type="evidence" value="ECO:0007669"/>
    <property type="project" value="UniProtKB-KW"/>
</dbReference>
<evidence type="ECO:0000313" key="10">
    <source>
        <dbReference type="EMBL" id="TQJ10265.1"/>
    </source>
</evidence>
<keyword evidence="2 8" id="KW-0479">Metal-binding</keyword>
<feature type="binding site" evidence="8">
    <location>
        <position position="241"/>
    </location>
    <ligand>
        <name>Zn(2+)</name>
        <dbReference type="ChEBI" id="CHEBI:29105"/>
    </ligand>
</feature>
<dbReference type="SUPFAM" id="SSF51556">
    <property type="entry name" value="Metallo-dependent hydrolases"/>
    <property type="match status" value="1"/>
</dbReference>
<proteinExistence type="inferred from homology"/>